<dbReference type="InterPro" id="IPR017853">
    <property type="entry name" value="GH"/>
</dbReference>
<dbReference type="STRING" id="58919.A0A316ZCP2"/>
<dbReference type="GO" id="GO:0009251">
    <property type="term" value="P:glucan catabolic process"/>
    <property type="evidence" value="ECO:0007669"/>
    <property type="project" value="TreeGrafter"/>
</dbReference>
<evidence type="ECO:0000259" key="6">
    <source>
        <dbReference type="Pfam" id="PF00150"/>
    </source>
</evidence>
<keyword evidence="3 4" id="KW-0326">Glycosidase</keyword>
<dbReference type="InterPro" id="IPR050386">
    <property type="entry name" value="Glycosyl_hydrolase_5"/>
</dbReference>
<comment type="similarity">
    <text evidence="1 4">Belongs to the glycosyl hydrolase 5 (cellulase A) family.</text>
</comment>
<proteinExistence type="inferred from homology"/>
<evidence type="ECO:0000256" key="3">
    <source>
        <dbReference type="ARBA" id="ARBA00023295"/>
    </source>
</evidence>
<dbReference type="GeneID" id="37268401"/>
<evidence type="ECO:0000256" key="1">
    <source>
        <dbReference type="ARBA" id="ARBA00005641"/>
    </source>
</evidence>
<dbReference type="Proteomes" id="UP000245946">
    <property type="component" value="Unassembled WGS sequence"/>
</dbReference>
<dbReference type="OrthoDB" id="62120at2759"/>
<keyword evidence="2 4" id="KW-0378">Hydrolase</keyword>
<reference evidence="7 8" key="1">
    <citation type="journal article" date="2018" name="Mol. Biol. Evol.">
        <title>Broad Genomic Sampling Reveals a Smut Pathogenic Ancestry of the Fungal Clade Ustilaginomycotina.</title>
        <authorList>
            <person name="Kijpornyongpan T."/>
            <person name="Mondo S.J."/>
            <person name="Barry K."/>
            <person name="Sandor L."/>
            <person name="Lee J."/>
            <person name="Lipzen A."/>
            <person name="Pangilinan J."/>
            <person name="LaButti K."/>
            <person name="Hainaut M."/>
            <person name="Henrissat B."/>
            <person name="Grigoriev I.V."/>
            <person name="Spatafora J.W."/>
            <person name="Aime M.C."/>
        </authorList>
    </citation>
    <scope>NUCLEOTIDE SEQUENCE [LARGE SCALE GENOMIC DNA]</scope>
    <source>
        <strain evidence="7 8">MCA 4186</strain>
    </source>
</reference>
<accession>A0A316ZCP2</accession>
<dbReference type="EMBL" id="KZ819288">
    <property type="protein sequence ID" value="PWN99547.1"/>
    <property type="molecule type" value="Genomic_DNA"/>
</dbReference>
<dbReference type="SUPFAM" id="SSF51445">
    <property type="entry name" value="(Trans)glycosidases"/>
    <property type="match status" value="1"/>
</dbReference>
<feature type="domain" description="Glycoside hydrolase family 5" evidence="6">
    <location>
        <begin position="160"/>
        <end position="390"/>
    </location>
</feature>
<name>A0A316ZCP2_9BASI</name>
<dbReference type="PANTHER" id="PTHR31297:SF42">
    <property type="entry name" value="GLYCOSIDE HYDROLASE FAMILY 5 DOMAIN-CONTAINING PROTEIN"/>
    <property type="match status" value="1"/>
</dbReference>
<feature type="chain" id="PRO_5016233623" evidence="5">
    <location>
        <begin position="20"/>
        <end position="500"/>
    </location>
</feature>
<evidence type="ECO:0000256" key="4">
    <source>
        <dbReference type="RuleBase" id="RU361153"/>
    </source>
</evidence>
<dbReference type="Gene3D" id="3.20.20.80">
    <property type="entry name" value="Glycosidases"/>
    <property type="match status" value="1"/>
</dbReference>
<keyword evidence="8" id="KW-1185">Reference proteome</keyword>
<organism evidence="7 8">
    <name type="scientific">Tilletiopsis washingtonensis</name>
    <dbReference type="NCBI Taxonomy" id="58919"/>
    <lineage>
        <taxon>Eukaryota</taxon>
        <taxon>Fungi</taxon>
        <taxon>Dikarya</taxon>
        <taxon>Basidiomycota</taxon>
        <taxon>Ustilaginomycotina</taxon>
        <taxon>Exobasidiomycetes</taxon>
        <taxon>Entylomatales</taxon>
        <taxon>Entylomatales incertae sedis</taxon>
        <taxon>Tilletiopsis</taxon>
    </lineage>
</organism>
<dbReference type="GO" id="GO:0005576">
    <property type="term" value="C:extracellular region"/>
    <property type="evidence" value="ECO:0007669"/>
    <property type="project" value="TreeGrafter"/>
</dbReference>
<protein>
    <submittedName>
        <fullName evidence="7">Glycoside hydrolase</fullName>
    </submittedName>
</protein>
<evidence type="ECO:0000256" key="5">
    <source>
        <dbReference type="SAM" id="SignalP"/>
    </source>
</evidence>
<dbReference type="InterPro" id="IPR001547">
    <property type="entry name" value="Glyco_hydro_5"/>
</dbReference>
<dbReference type="Pfam" id="PF00150">
    <property type="entry name" value="Cellulase"/>
    <property type="match status" value="1"/>
</dbReference>
<dbReference type="AlphaFoldDB" id="A0A316ZCP2"/>
<feature type="signal peptide" evidence="5">
    <location>
        <begin position="1"/>
        <end position="19"/>
    </location>
</feature>
<dbReference type="GO" id="GO:0008422">
    <property type="term" value="F:beta-glucosidase activity"/>
    <property type="evidence" value="ECO:0007669"/>
    <property type="project" value="TreeGrafter"/>
</dbReference>
<evidence type="ECO:0000256" key="2">
    <source>
        <dbReference type="ARBA" id="ARBA00022801"/>
    </source>
</evidence>
<keyword evidence="5" id="KW-0732">Signal</keyword>
<dbReference type="RefSeq" id="XP_025599826.1">
    <property type="nucleotide sequence ID" value="XM_025740857.1"/>
</dbReference>
<gene>
    <name evidence="7" type="ORF">FA09DRAFT_316910</name>
</gene>
<dbReference type="PANTHER" id="PTHR31297">
    <property type="entry name" value="GLUCAN ENDO-1,6-BETA-GLUCOSIDASE B"/>
    <property type="match status" value="1"/>
</dbReference>
<sequence>MRLALVLAAASLLSAPALAHASSDALAARAGAALEPLAYEPARRRAHAQTDAELVEARDAAEVAPELDAEAHDLVETAAQGYLATRQSPRFRYGGADQGADTVRGVSAGGWLVLESFITPGVFDATGPLSKTGVVDEWTWGKNLERGKAVSVLQRHLNTFYSEQDFKDMKAANLNHVRIPIGYWAFDVQGNEPFIKLNQYDLLKQACIWAGNAGLKVLIDLHGAPGSQNGFDHSGRKRSRQHWTDNRSNIDRTLAIISTMAKEFSQDKYRSSVAAIELLNEPNGMNLDVLKQYYRDGYGRMRQYSSDIAVVLSPGFTDPSSGKAWRDNWSRFLTAADGGQSVIEDAHPYTIFSMGQIRMKAQDRQNVYCGKRGAYRDANRNSKWLVVGEWTPAFTDCAINLNGRGVGSRYDGTHPDAQGQKYGSCGPKRGPAEGWSAGYKKLLARMWSVQRDAYSVGSGWIQWSWKTQAGFAEEWSYQKGLQHGWIPRDADRGSVSDFHC</sequence>
<dbReference type="GO" id="GO:0009986">
    <property type="term" value="C:cell surface"/>
    <property type="evidence" value="ECO:0007669"/>
    <property type="project" value="TreeGrafter"/>
</dbReference>
<evidence type="ECO:0000313" key="7">
    <source>
        <dbReference type="EMBL" id="PWN99547.1"/>
    </source>
</evidence>
<evidence type="ECO:0000313" key="8">
    <source>
        <dbReference type="Proteomes" id="UP000245946"/>
    </source>
</evidence>